<reference evidence="1 2" key="1">
    <citation type="submission" date="2024-11" db="EMBL/GenBank/DDBJ databases">
        <authorList>
            <person name="Heng Y.C."/>
            <person name="Lim A.C.H."/>
            <person name="Lee J.K.Y."/>
            <person name="Kittelmann S."/>
        </authorList>
    </citation>
    <scope>NUCLEOTIDE SEQUENCE [LARGE SCALE GENOMIC DNA]</scope>
    <source>
        <strain evidence="1 2">WILCCON 0112</strain>
    </source>
</reference>
<dbReference type="Proteomes" id="UP001623600">
    <property type="component" value="Unassembled WGS sequence"/>
</dbReference>
<organism evidence="1 2">
    <name type="scientific">Candidatus Clostridium helianthi</name>
    <dbReference type="NCBI Taxonomy" id="3381660"/>
    <lineage>
        <taxon>Bacteria</taxon>
        <taxon>Bacillati</taxon>
        <taxon>Bacillota</taxon>
        <taxon>Clostridia</taxon>
        <taxon>Eubacteriales</taxon>
        <taxon>Clostridiaceae</taxon>
        <taxon>Clostridium</taxon>
    </lineage>
</organism>
<accession>A0ABW8S7C2</accession>
<dbReference type="RefSeq" id="WP_406761898.1">
    <property type="nucleotide sequence ID" value="NZ_JBJIAB010000023.1"/>
</dbReference>
<protein>
    <submittedName>
        <fullName evidence="1">Uncharacterized protein</fullName>
    </submittedName>
</protein>
<evidence type="ECO:0000313" key="2">
    <source>
        <dbReference type="Proteomes" id="UP001623600"/>
    </source>
</evidence>
<name>A0ABW8S7C2_9CLOT</name>
<proteinExistence type="predicted"/>
<comment type="caution">
    <text evidence="1">The sequence shown here is derived from an EMBL/GenBank/DDBJ whole genome shotgun (WGS) entry which is preliminary data.</text>
</comment>
<evidence type="ECO:0000313" key="1">
    <source>
        <dbReference type="EMBL" id="MFL0166748.1"/>
    </source>
</evidence>
<keyword evidence="2" id="KW-1185">Reference proteome</keyword>
<sequence>MKKIRAIAITDVLFEECPVFELKDNGYFEMLKDNTFRYEKECVEEDPDWLIFEVEDEDVVLTNR</sequence>
<dbReference type="EMBL" id="JBJIAB010000023">
    <property type="protein sequence ID" value="MFL0166748.1"/>
    <property type="molecule type" value="Genomic_DNA"/>
</dbReference>
<gene>
    <name evidence="1" type="ORF">ACJDTP_16905</name>
</gene>